<evidence type="ECO:0000313" key="2">
    <source>
        <dbReference type="Proteomes" id="UP000253141"/>
    </source>
</evidence>
<proteinExistence type="predicted"/>
<dbReference type="AlphaFoldDB" id="A0A369IF99"/>
<dbReference type="EMBL" id="QPIW01000001">
    <property type="protein sequence ID" value="RDB07520.1"/>
    <property type="molecule type" value="Genomic_DNA"/>
</dbReference>
<dbReference type="SUPFAM" id="SSF89260">
    <property type="entry name" value="Collagen-binding domain"/>
    <property type="match status" value="1"/>
</dbReference>
<comment type="caution">
    <text evidence="1">The sequence shown here is derived from an EMBL/GenBank/DDBJ whole genome shotgun (WGS) entry which is preliminary data.</text>
</comment>
<dbReference type="Proteomes" id="UP000253141">
    <property type="component" value="Unassembled WGS sequence"/>
</dbReference>
<protein>
    <submittedName>
        <fullName evidence="1">Uncharacterized protein</fullName>
    </submittedName>
</protein>
<gene>
    <name evidence="1" type="ORF">DVG78_00170</name>
</gene>
<accession>A0A369IF99</accession>
<organism evidence="1 2">
    <name type="scientific">Runella aurantiaca</name>
    <dbReference type="NCBI Taxonomy" id="2282308"/>
    <lineage>
        <taxon>Bacteria</taxon>
        <taxon>Pseudomonadati</taxon>
        <taxon>Bacteroidota</taxon>
        <taxon>Cytophagia</taxon>
        <taxon>Cytophagales</taxon>
        <taxon>Spirosomataceae</taxon>
        <taxon>Runella</taxon>
    </lineage>
</organism>
<reference evidence="1 2" key="1">
    <citation type="submission" date="2018-07" db="EMBL/GenBank/DDBJ databases">
        <title>Genome analysis of Runella aurantiaca.</title>
        <authorList>
            <person name="Yang X."/>
        </authorList>
    </citation>
    <scope>NUCLEOTIDE SEQUENCE [LARGE SCALE GENOMIC DNA]</scope>
    <source>
        <strain evidence="1 2">YX9</strain>
    </source>
</reference>
<evidence type="ECO:0000313" key="1">
    <source>
        <dbReference type="EMBL" id="RDB07520.1"/>
    </source>
</evidence>
<keyword evidence="2" id="KW-1185">Reference proteome</keyword>
<name>A0A369IF99_9BACT</name>
<sequence>MPQMALTPFNTLDFDWDCNFLVKTFKKLKIVKINHTLSLFLVFILAGCAINREAVIPQTASTTPQVPGIPTEEKIRTASGEWTTARGGAGGAPYQDPNLNTFKNFQYTFDVVGSNKVVKMSLSSSDIDVQFALYNPLGELIGTSSSGRSSSQSFTLNEGKYRAVVCAARRAVGKFVLNVVGVNSDLGLIPSQTLQSDTQNWGPLGGGGKEKTFKNHFYTFEITDDNTSIDVELESPDTDIAVYIYDELGQVLNSNFFSERYRFLLTVAKKGVYTIMAATGNRGSVGSYRLNIFGKVNDLKRVESQVATIKGNWINNNSVDTYSLQLNPNSSPLDIEFSSADAKAIMDLQNNVGSRITYTITSKNTDYIVRDNLPKGEYRIIVYPGRNQGAGAYTLNVYGQFSDLKKL</sequence>
<dbReference type="Gene3D" id="2.60.120.380">
    <property type="match status" value="2"/>
</dbReference>